<dbReference type="CDD" id="cd18315">
    <property type="entry name" value="BTB_POZ_BAB-like"/>
    <property type="match status" value="1"/>
</dbReference>
<evidence type="ECO:0000313" key="7">
    <source>
        <dbReference type="EMBL" id="CAG9761257.1"/>
    </source>
</evidence>
<dbReference type="GO" id="GO:0006357">
    <property type="term" value="P:regulation of transcription by RNA polymerase II"/>
    <property type="evidence" value="ECO:0007669"/>
    <property type="project" value="TreeGrafter"/>
</dbReference>
<dbReference type="Pfam" id="PF00505">
    <property type="entry name" value="HMG_box"/>
    <property type="match status" value="1"/>
</dbReference>
<dbReference type="InterPro" id="IPR036910">
    <property type="entry name" value="HMG_box_dom_sf"/>
</dbReference>
<accession>A0A9N9MB88</accession>
<feature type="compositionally biased region" description="Polar residues" evidence="4">
    <location>
        <begin position="189"/>
        <end position="202"/>
    </location>
</feature>
<dbReference type="AlphaFoldDB" id="A0A9N9MB88"/>
<evidence type="ECO:0000313" key="8">
    <source>
        <dbReference type="Proteomes" id="UP001152799"/>
    </source>
</evidence>
<dbReference type="SMART" id="SM00398">
    <property type="entry name" value="HMG"/>
    <property type="match status" value="1"/>
</dbReference>
<keyword evidence="3" id="KW-0238">DNA-binding</keyword>
<feature type="region of interest" description="Disordered" evidence="4">
    <location>
        <begin position="170"/>
        <end position="202"/>
    </location>
</feature>
<dbReference type="Gene3D" id="3.30.710.10">
    <property type="entry name" value="Potassium Channel Kv1.1, Chain A"/>
    <property type="match status" value="1"/>
</dbReference>
<sequence>METEVGTKDSSKLHLELENHTKQFLEVIQDFYEQESLANVTLSCEGKCLKAHKLILSASSEYFDSILKAYQDWDHPIIYLDNVNFRDLQYVVTFMYHGELHLPQEHLINILNLGKSLQVKGLGITKTTNDVIEVQGQVPSETEKVESQLKNLLNETQKTRSMLTIKPAKKPKRLCHNSGTKRKQPKKILNSNDVSKNSGNLSDSTLMLNPCTLEFRLTPPSNEIKSLLKKRLRQHIPTLKKKRLRNSSTPLTSTRKSTSTSQEDNTPMTISPIPEPPQIIENIEPTPEVLNTNSPSPELSKTCHENDNVQENVTIESESRQDEISCPIIPNETNNENPQIPISPDPVKTSPRPANPLEENYSRPTSPNPLKTSPSPEPFDDEILIHVPLKSSPEASPIHESSAMYALLNSIPRLDSPDSDLFSFLKDENDSNNDDVDNQSPVCSAFMMFSRDFRENFKVKHPEDSNLELLKKMKIAWETMNPGIKAYYYRKASKSQNNEQPQLSQEYELVDQPQEYELDEQSQEFELDEQLPLNEQFSLDEQSQLIPLQPIKVEDESMIEEVEESTKRKNPFLEDHNYFKKRLKDEVIVAIIDLSD</sequence>
<dbReference type="PANTHER" id="PTHR23110:SF109">
    <property type="entry name" value="FI07618P-RELATED"/>
    <property type="match status" value="1"/>
</dbReference>
<dbReference type="GO" id="GO:0005634">
    <property type="term" value="C:nucleus"/>
    <property type="evidence" value="ECO:0007669"/>
    <property type="project" value="UniProtKB-SubCell"/>
</dbReference>
<protein>
    <submittedName>
        <fullName evidence="7">Uncharacterized protein</fullName>
    </submittedName>
</protein>
<feature type="compositionally biased region" description="Polar residues" evidence="4">
    <location>
        <begin position="246"/>
        <end position="269"/>
    </location>
</feature>
<keyword evidence="2 3" id="KW-0539">Nucleus</keyword>
<dbReference type="PROSITE" id="PS50097">
    <property type="entry name" value="BTB"/>
    <property type="match status" value="1"/>
</dbReference>
<dbReference type="InterPro" id="IPR011333">
    <property type="entry name" value="SKP1/BTB/POZ_sf"/>
</dbReference>
<evidence type="ECO:0000256" key="3">
    <source>
        <dbReference type="PROSITE-ProRule" id="PRU00267"/>
    </source>
</evidence>
<dbReference type="InterPro" id="IPR051095">
    <property type="entry name" value="Dros_DevTransReg"/>
</dbReference>
<evidence type="ECO:0000256" key="4">
    <source>
        <dbReference type="SAM" id="MobiDB-lite"/>
    </source>
</evidence>
<feature type="DNA-binding region" description="HMG box" evidence="3">
    <location>
        <begin position="444"/>
        <end position="508"/>
    </location>
</feature>
<keyword evidence="8" id="KW-1185">Reference proteome</keyword>
<dbReference type="PROSITE" id="PS50118">
    <property type="entry name" value="HMG_BOX_2"/>
    <property type="match status" value="1"/>
</dbReference>
<dbReference type="EMBL" id="OU892286">
    <property type="protein sequence ID" value="CAG9761257.1"/>
    <property type="molecule type" value="Genomic_DNA"/>
</dbReference>
<dbReference type="SUPFAM" id="SSF54695">
    <property type="entry name" value="POZ domain"/>
    <property type="match status" value="1"/>
</dbReference>
<evidence type="ECO:0000259" key="5">
    <source>
        <dbReference type="PROSITE" id="PS50097"/>
    </source>
</evidence>
<dbReference type="OrthoDB" id="6359816at2759"/>
<evidence type="ECO:0000256" key="2">
    <source>
        <dbReference type="ARBA" id="ARBA00023242"/>
    </source>
</evidence>
<proteinExistence type="predicted"/>
<dbReference type="SUPFAM" id="SSF47095">
    <property type="entry name" value="HMG-box"/>
    <property type="match status" value="1"/>
</dbReference>
<dbReference type="PANTHER" id="PTHR23110">
    <property type="entry name" value="BTB DOMAIN TRANSCRIPTION FACTOR"/>
    <property type="match status" value="1"/>
</dbReference>
<reference evidence="7" key="1">
    <citation type="submission" date="2022-01" db="EMBL/GenBank/DDBJ databases">
        <authorList>
            <person name="King R."/>
        </authorList>
    </citation>
    <scope>NUCLEOTIDE SEQUENCE</scope>
</reference>
<feature type="domain" description="BTB" evidence="5">
    <location>
        <begin position="38"/>
        <end position="104"/>
    </location>
</feature>
<dbReference type="SMART" id="SM00225">
    <property type="entry name" value="BTB"/>
    <property type="match status" value="1"/>
</dbReference>
<evidence type="ECO:0000259" key="6">
    <source>
        <dbReference type="PROSITE" id="PS50118"/>
    </source>
</evidence>
<feature type="compositionally biased region" description="Basic residues" evidence="4">
    <location>
        <begin position="170"/>
        <end position="186"/>
    </location>
</feature>
<name>A0A9N9MB88_9CUCU</name>
<evidence type="ECO:0000256" key="1">
    <source>
        <dbReference type="ARBA" id="ARBA00004123"/>
    </source>
</evidence>
<dbReference type="InterPro" id="IPR009071">
    <property type="entry name" value="HMG_box_dom"/>
</dbReference>
<dbReference type="Pfam" id="PF00651">
    <property type="entry name" value="BTB"/>
    <property type="match status" value="1"/>
</dbReference>
<gene>
    <name evidence="7" type="ORF">CEUTPL_LOCUS1963</name>
</gene>
<feature type="region of interest" description="Disordered" evidence="4">
    <location>
        <begin position="327"/>
        <end position="379"/>
    </location>
</feature>
<dbReference type="Proteomes" id="UP001152799">
    <property type="component" value="Chromosome 10"/>
</dbReference>
<comment type="subcellular location">
    <subcellularLocation>
        <location evidence="1">Nucleus</location>
    </subcellularLocation>
</comment>
<organism evidence="7 8">
    <name type="scientific">Ceutorhynchus assimilis</name>
    <name type="common">cabbage seed weevil</name>
    <dbReference type="NCBI Taxonomy" id="467358"/>
    <lineage>
        <taxon>Eukaryota</taxon>
        <taxon>Metazoa</taxon>
        <taxon>Ecdysozoa</taxon>
        <taxon>Arthropoda</taxon>
        <taxon>Hexapoda</taxon>
        <taxon>Insecta</taxon>
        <taxon>Pterygota</taxon>
        <taxon>Neoptera</taxon>
        <taxon>Endopterygota</taxon>
        <taxon>Coleoptera</taxon>
        <taxon>Polyphaga</taxon>
        <taxon>Cucujiformia</taxon>
        <taxon>Curculionidae</taxon>
        <taxon>Ceutorhynchinae</taxon>
        <taxon>Ceutorhynchus</taxon>
    </lineage>
</organism>
<feature type="compositionally biased region" description="Basic residues" evidence="4">
    <location>
        <begin position="235"/>
        <end position="245"/>
    </location>
</feature>
<feature type="domain" description="HMG box" evidence="6">
    <location>
        <begin position="444"/>
        <end position="508"/>
    </location>
</feature>
<dbReference type="InterPro" id="IPR000210">
    <property type="entry name" value="BTB/POZ_dom"/>
</dbReference>
<dbReference type="GO" id="GO:0003677">
    <property type="term" value="F:DNA binding"/>
    <property type="evidence" value="ECO:0007669"/>
    <property type="project" value="UniProtKB-UniRule"/>
</dbReference>
<dbReference type="Gene3D" id="1.10.30.10">
    <property type="entry name" value="High mobility group box domain"/>
    <property type="match status" value="1"/>
</dbReference>
<feature type="compositionally biased region" description="Polar residues" evidence="4">
    <location>
        <begin position="362"/>
        <end position="374"/>
    </location>
</feature>
<feature type="region of interest" description="Disordered" evidence="4">
    <location>
        <begin position="235"/>
        <end position="276"/>
    </location>
</feature>
<feature type="compositionally biased region" description="Low complexity" evidence="4">
    <location>
        <begin position="327"/>
        <end position="342"/>
    </location>
</feature>